<evidence type="ECO:0000256" key="8">
    <source>
        <dbReference type="ARBA" id="ARBA00022729"/>
    </source>
</evidence>
<evidence type="ECO:0000256" key="9">
    <source>
        <dbReference type="ARBA" id="ARBA00022771"/>
    </source>
</evidence>
<keyword evidence="8 15" id="KW-0732">Signal</keyword>
<evidence type="ECO:0000256" key="13">
    <source>
        <dbReference type="ARBA" id="ARBA00023136"/>
    </source>
</evidence>
<evidence type="ECO:0000256" key="15">
    <source>
        <dbReference type="SAM" id="SignalP"/>
    </source>
</evidence>
<comment type="catalytic activity">
    <reaction evidence="1">
        <text>S-ubiquitinyl-[E2 ubiquitin-conjugating enzyme]-L-cysteine + [acceptor protein]-L-lysine = [E2 ubiquitin-conjugating enzyme]-L-cysteine + N(6)-ubiquitinyl-[acceptor protein]-L-lysine.</text>
        <dbReference type="EC" id="2.3.2.27"/>
    </reaction>
</comment>
<evidence type="ECO:0000256" key="1">
    <source>
        <dbReference type="ARBA" id="ARBA00000900"/>
    </source>
</evidence>
<organism evidence="17 18">
    <name type="scientific">Salix purpurea</name>
    <name type="common">Purple osier willow</name>
    <dbReference type="NCBI Taxonomy" id="77065"/>
    <lineage>
        <taxon>Eukaryota</taxon>
        <taxon>Viridiplantae</taxon>
        <taxon>Streptophyta</taxon>
        <taxon>Embryophyta</taxon>
        <taxon>Tracheophyta</taxon>
        <taxon>Spermatophyta</taxon>
        <taxon>Magnoliopsida</taxon>
        <taxon>eudicotyledons</taxon>
        <taxon>Gunneridae</taxon>
        <taxon>Pentapetalae</taxon>
        <taxon>rosids</taxon>
        <taxon>fabids</taxon>
        <taxon>Malpighiales</taxon>
        <taxon>Salicaceae</taxon>
        <taxon>Saliceae</taxon>
        <taxon>Salix</taxon>
    </lineage>
</organism>
<name>A0A9Q1A738_SALPP</name>
<feature type="signal peptide" evidence="15">
    <location>
        <begin position="1"/>
        <end position="19"/>
    </location>
</feature>
<evidence type="ECO:0000256" key="6">
    <source>
        <dbReference type="ARBA" id="ARBA00022692"/>
    </source>
</evidence>
<comment type="subcellular location">
    <subcellularLocation>
        <location evidence="2">Membrane</location>
        <topology evidence="2">Single-pass membrane protein</topology>
    </subcellularLocation>
</comment>
<evidence type="ECO:0000256" key="10">
    <source>
        <dbReference type="ARBA" id="ARBA00022786"/>
    </source>
</evidence>
<dbReference type="GO" id="GO:0061630">
    <property type="term" value="F:ubiquitin protein ligase activity"/>
    <property type="evidence" value="ECO:0007669"/>
    <property type="project" value="UniProtKB-EC"/>
</dbReference>
<dbReference type="GO" id="GO:0008270">
    <property type="term" value="F:zinc ion binding"/>
    <property type="evidence" value="ECO:0007669"/>
    <property type="project" value="UniProtKB-KW"/>
</dbReference>
<keyword evidence="12" id="KW-1133">Transmembrane helix</keyword>
<keyword evidence="5" id="KW-0808">Transferase</keyword>
<comment type="pathway">
    <text evidence="3">Protein modification; protein ubiquitination.</text>
</comment>
<sequence>MDLSLLCLLLLLLVSHGVGLEDMCREERCKKHGPVIRFPFRIKGKQPDHCGYPGFDLSCTDRKETLLELPTSVKLYVNEIDYASQMIIARDPDECLPKQLRNFSLSRSPFGSGYKGLSNYSFFNCTSSKGDGYNLDCLSGPGYIYAYTSDYSISYTDLTNCTKLYNLSSIPTEIVDLENTLHLNWSKPDSGRCERRGKFCRRNSSASLETECYDKPKSKEGMVFVTRFSVHFETIGSFVS</sequence>
<keyword evidence="13" id="KW-0472">Membrane</keyword>
<dbReference type="GO" id="GO:0030247">
    <property type="term" value="F:polysaccharide binding"/>
    <property type="evidence" value="ECO:0007669"/>
    <property type="project" value="InterPro"/>
</dbReference>
<feature type="domain" description="Wall-associated receptor kinase galacturonan-binding" evidence="16">
    <location>
        <begin position="24"/>
        <end position="88"/>
    </location>
</feature>
<dbReference type="Proteomes" id="UP001151532">
    <property type="component" value="Chromosome 15Z"/>
</dbReference>
<dbReference type="InterPro" id="IPR046948">
    <property type="entry name" value="ATL20-22-like"/>
</dbReference>
<gene>
    <name evidence="17" type="ORF">OIU79_025193</name>
</gene>
<evidence type="ECO:0000256" key="7">
    <source>
        <dbReference type="ARBA" id="ARBA00022723"/>
    </source>
</evidence>
<dbReference type="GO" id="GO:0016020">
    <property type="term" value="C:membrane"/>
    <property type="evidence" value="ECO:0007669"/>
    <property type="project" value="UniProtKB-SubCell"/>
</dbReference>
<dbReference type="PANTHER" id="PTHR46279:SF9">
    <property type="entry name" value="OS01G0116300 PROTEIN"/>
    <property type="match status" value="1"/>
</dbReference>
<keyword evidence="7" id="KW-0479">Metal-binding</keyword>
<evidence type="ECO:0000313" key="17">
    <source>
        <dbReference type="EMBL" id="KAJ6760289.1"/>
    </source>
</evidence>
<evidence type="ECO:0000313" key="18">
    <source>
        <dbReference type="Proteomes" id="UP001151532"/>
    </source>
</evidence>
<reference evidence="17" key="1">
    <citation type="submission" date="2022-11" db="EMBL/GenBank/DDBJ databases">
        <authorList>
            <person name="Hyden B.L."/>
            <person name="Feng K."/>
            <person name="Yates T."/>
            <person name="Jawdy S."/>
            <person name="Smart L.B."/>
            <person name="Muchero W."/>
        </authorList>
    </citation>
    <scope>NUCLEOTIDE SEQUENCE</scope>
    <source>
        <tissue evidence="17">Shoot tip</tissue>
    </source>
</reference>
<keyword evidence="11" id="KW-0862">Zinc</keyword>
<keyword evidence="10" id="KW-0833">Ubl conjugation pathway</keyword>
<keyword evidence="6" id="KW-0812">Transmembrane</keyword>
<dbReference type="PANTHER" id="PTHR46279">
    <property type="entry name" value="RING/U-BOX SUPERFAMILY PROTEIN"/>
    <property type="match status" value="1"/>
</dbReference>
<evidence type="ECO:0000256" key="5">
    <source>
        <dbReference type="ARBA" id="ARBA00022679"/>
    </source>
</evidence>
<dbReference type="EMBL" id="JAPFFK010000006">
    <property type="protein sequence ID" value="KAJ6760289.1"/>
    <property type="molecule type" value="Genomic_DNA"/>
</dbReference>
<protein>
    <recommendedName>
        <fullName evidence="4">RING-type E3 ubiquitin transferase</fullName>
        <ecNumber evidence="4">2.3.2.27</ecNumber>
    </recommendedName>
</protein>
<dbReference type="Pfam" id="PF13947">
    <property type="entry name" value="GUB_WAK_bind"/>
    <property type="match status" value="1"/>
</dbReference>
<evidence type="ECO:0000256" key="3">
    <source>
        <dbReference type="ARBA" id="ARBA00004906"/>
    </source>
</evidence>
<keyword evidence="9" id="KW-0863">Zinc-finger</keyword>
<reference evidence="17" key="2">
    <citation type="journal article" date="2023" name="Int. J. Mol. Sci.">
        <title>De Novo Assembly and Annotation of 11 Diverse Shrub Willow (Salix) Genomes Reveals Novel Gene Organization in Sex-Linked Regions.</title>
        <authorList>
            <person name="Hyden B."/>
            <person name="Feng K."/>
            <person name="Yates T.B."/>
            <person name="Jawdy S."/>
            <person name="Cereghino C."/>
            <person name="Smart L.B."/>
            <person name="Muchero W."/>
        </authorList>
    </citation>
    <scope>NUCLEOTIDE SEQUENCE</scope>
    <source>
        <tissue evidence="17">Shoot tip</tissue>
    </source>
</reference>
<evidence type="ECO:0000256" key="14">
    <source>
        <dbReference type="ARBA" id="ARBA00024209"/>
    </source>
</evidence>
<dbReference type="AlphaFoldDB" id="A0A9Q1A738"/>
<comment type="similarity">
    <text evidence="14">Belongs to the RING-type zinc finger family. ATL subfamily.</text>
</comment>
<evidence type="ECO:0000256" key="12">
    <source>
        <dbReference type="ARBA" id="ARBA00022989"/>
    </source>
</evidence>
<evidence type="ECO:0000256" key="11">
    <source>
        <dbReference type="ARBA" id="ARBA00022833"/>
    </source>
</evidence>
<evidence type="ECO:0000256" key="2">
    <source>
        <dbReference type="ARBA" id="ARBA00004167"/>
    </source>
</evidence>
<comment type="caution">
    <text evidence="17">The sequence shown here is derived from an EMBL/GenBank/DDBJ whole genome shotgun (WGS) entry which is preliminary data.</text>
</comment>
<dbReference type="InterPro" id="IPR025287">
    <property type="entry name" value="WAK_GUB"/>
</dbReference>
<accession>A0A9Q1A738</accession>
<dbReference type="OrthoDB" id="547665at2759"/>
<feature type="chain" id="PRO_5040221757" description="RING-type E3 ubiquitin transferase" evidence="15">
    <location>
        <begin position="20"/>
        <end position="240"/>
    </location>
</feature>
<keyword evidence="18" id="KW-1185">Reference proteome</keyword>
<evidence type="ECO:0000259" key="16">
    <source>
        <dbReference type="Pfam" id="PF13947"/>
    </source>
</evidence>
<evidence type="ECO:0000256" key="4">
    <source>
        <dbReference type="ARBA" id="ARBA00012483"/>
    </source>
</evidence>
<dbReference type="EC" id="2.3.2.27" evidence="4"/>
<proteinExistence type="inferred from homology"/>